<evidence type="ECO:0000313" key="1">
    <source>
        <dbReference type="EMBL" id="KAL1548359.1"/>
    </source>
</evidence>
<dbReference type="Proteomes" id="UP001567538">
    <property type="component" value="Unassembled WGS sequence"/>
</dbReference>
<dbReference type="InterPro" id="IPR050464">
    <property type="entry name" value="Zeta_carotene_desat/Oxidored"/>
</dbReference>
<name>A0ABD1GW33_SALDI</name>
<dbReference type="InterPro" id="IPR036188">
    <property type="entry name" value="FAD/NAD-bd_sf"/>
</dbReference>
<reference evidence="1 2" key="1">
    <citation type="submission" date="2024-06" db="EMBL/GenBank/DDBJ databases">
        <title>A chromosome level genome sequence of Diviner's sage (Salvia divinorum).</title>
        <authorList>
            <person name="Ford S.A."/>
            <person name="Ro D.-K."/>
            <person name="Ness R.W."/>
            <person name="Phillips M.A."/>
        </authorList>
    </citation>
    <scope>NUCLEOTIDE SEQUENCE [LARGE SCALE GENOMIC DNA]</scope>
    <source>
        <strain evidence="1">SAF-2024a</strain>
        <tissue evidence="1">Leaf</tissue>
    </source>
</reference>
<organism evidence="1 2">
    <name type="scientific">Salvia divinorum</name>
    <name type="common">Maria pastora</name>
    <name type="synonym">Diviner's sage</name>
    <dbReference type="NCBI Taxonomy" id="28513"/>
    <lineage>
        <taxon>Eukaryota</taxon>
        <taxon>Viridiplantae</taxon>
        <taxon>Streptophyta</taxon>
        <taxon>Embryophyta</taxon>
        <taxon>Tracheophyta</taxon>
        <taxon>Spermatophyta</taxon>
        <taxon>Magnoliopsida</taxon>
        <taxon>eudicotyledons</taxon>
        <taxon>Gunneridae</taxon>
        <taxon>Pentapetalae</taxon>
        <taxon>asterids</taxon>
        <taxon>lamiids</taxon>
        <taxon>Lamiales</taxon>
        <taxon>Lamiaceae</taxon>
        <taxon>Nepetoideae</taxon>
        <taxon>Mentheae</taxon>
        <taxon>Salviinae</taxon>
        <taxon>Salvia</taxon>
        <taxon>Salvia subgen. Calosphace</taxon>
    </lineage>
</organism>
<evidence type="ECO:0000313" key="2">
    <source>
        <dbReference type="Proteomes" id="UP001567538"/>
    </source>
</evidence>
<dbReference type="GO" id="GO:0032259">
    <property type="term" value="P:methylation"/>
    <property type="evidence" value="ECO:0007669"/>
    <property type="project" value="UniProtKB-KW"/>
</dbReference>
<dbReference type="PANTHER" id="PTHR42923">
    <property type="entry name" value="PROTOPORPHYRINOGEN OXIDASE"/>
    <property type="match status" value="1"/>
</dbReference>
<protein>
    <submittedName>
        <fullName evidence="1">Cyclopropane-fatty-acyl-phospholipid synthase</fullName>
        <ecNumber evidence="1">2.1.1.79</ecNumber>
    </submittedName>
</protein>
<dbReference type="EMBL" id="JBEAFC010000007">
    <property type="protein sequence ID" value="KAL1548359.1"/>
    <property type="molecule type" value="Genomic_DNA"/>
</dbReference>
<keyword evidence="2" id="KW-1185">Reference proteome</keyword>
<proteinExistence type="predicted"/>
<dbReference type="GO" id="GO:0008825">
    <property type="term" value="F:cyclopropane-fatty-acyl-phospholipid synthase activity"/>
    <property type="evidence" value="ECO:0007669"/>
    <property type="project" value="UniProtKB-EC"/>
</dbReference>
<dbReference type="EC" id="2.1.1.79" evidence="1"/>
<accession>A0ABD1GW33</accession>
<dbReference type="AlphaFoldDB" id="A0ABD1GW33"/>
<comment type="caution">
    <text evidence="1">The sequence shown here is derived from an EMBL/GenBank/DDBJ whole genome shotgun (WGS) entry which is preliminary data.</text>
</comment>
<gene>
    <name evidence="1" type="ORF">AAHA92_16601</name>
</gene>
<keyword evidence="1" id="KW-0489">Methyltransferase</keyword>
<keyword evidence="1" id="KW-0808">Transferase</keyword>
<dbReference type="PANTHER" id="PTHR42923:SF17">
    <property type="entry name" value="AMINE OXIDASE DOMAIN-CONTAINING PROTEIN"/>
    <property type="match status" value="1"/>
</dbReference>
<sequence length="506" mass="57404">MYGSVTCNSLIGQALYPEVMELFESVGVDTEVSDVSYSVSLDDDQRFGWGTGNGLSGLFAQKKNVLNPWFWKMIMEIIKFRDDAYYIIRRSLFCFIEEIDNNPDIDRNETLGHFVQSHGYSELFQIAFLIPVCSSIWSCSSAVLNFSAYLTLSFLRNYDILELLGVTKRLTTKWLSQSYADGIKLELESRGCQVKTSSEIYSIFTNDKGWAITCKDGLEEAYDGCIVATHASDTLKILGKHVTYDELRILGAFQYVHSDAFLHHDEYLMPKLRAAWGSRNFLGTTNGTTFITYWMNNLQNISESGVPFLLTLNPPQTPKKTLCKWKEGTLVLRSISRYGFPEDGVKAGILAANGLIRKHYTIPQNPTRMVPSFFESGARILVTRFFQRFIATGCLILMEGGVILRVRKPQFYWKVATGSDLGFADAYIDGDIYFHDTNEGLLNFLLLIVANTELNYYTSNLNKGRGWWTNFSHTSVMASGKNSFKRVSRKNSLSQARNNISQHYDL</sequence>
<dbReference type="SUPFAM" id="SSF51905">
    <property type="entry name" value="FAD/NAD(P)-binding domain"/>
    <property type="match status" value="1"/>
</dbReference>